<keyword evidence="2" id="KW-1185">Reference proteome</keyword>
<evidence type="ECO:0008006" key="3">
    <source>
        <dbReference type="Google" id="ProtNLM"/>
    </source>
</evidence>
<comment type="caution">
    <text evidence="1">The sequence shown here is derived from an EMBL/GenBank/DDBJ whole genome shotgun (WGS) entry which is preliminary data.</text>
</comment>
<sequence length="195" mass="21943">MFNIAILDSDTFSCKGVTDYFSTRDIRTFSCSNLAELESTLQGQPVHVVIAELATVDDTLFSCIDYLTHLTCRWPDVRLILFTHFTDPVLMRFVVRHVPHCNLVLKSDSFTQLASCIFASDSGNKFNSSSQAMIWEYLSADGRTLTPEEFRLLENLACEKNSQRAVVPGSDSIMLKLGCQDLTELQDKLGMLQWG</sequence>
<dbReference type="InterPro" id="IPR011006">
    <property type="entry name" value="CheY-like_superfamily"/>
</dbReference>
<dbReference type="EMBL" id="JBANEI010000028">
    <property type="protein sequence ID" value="MEI2684437.1"/>
    <property type="molecule type" value="Genomic_DNA"/>
</dbReference>
<evidence type="ECO:0000313" key="1">
    <source>
        <dbReference type="EMBL" id="MEI2684437.1"/>
    </source>
</evidence>
<evidence type="ECO:0000313" key="2">
    <source>
        <dbReference type="Proteomes" id="UP001306592"/>
    </source>
</evidence>
<organism evidence="1 2">
    <name type="scientific">Erwinia aphidicola</name>
    <dbReference type="NCBI Taxonomy" id="68334"/>
    <lineage>
        <taxon>Bacteria</taxon>
        <taxon>Pseudomonadati</taxon>
        <taxon>Pseudomonadota</taxon>
        <taxon>Gammaproteobacteria</taxon>
        <taxon>Enterobacterales</taxon>
        <taxon>Erwiniaceae</taxon>
        <taxon>Erwinia</taxon>
    </lineage>
</organism>
<dbReference type="SUPFAM" id="SSF52172">
    <property type="entry name" value="CheY-like"/>
    <property type="match status" value="1"/>
</dbReference>
<proteinExistence type="predicted"/>
<name>A0ABU8DLP8_ERWAP</name>
<accession>A0ABU8DLP8</accession>
<dbReference type="RefSeq" id="WP_099754504.1">
    <property type="nucleotide sequence ID" value="NZ_CAKKMT010000018.1"/>
</dbReference>
<dbReference type="Proteomes" id="UP001306592">
    <property type="component" value="Unassembled WGS sequence"/>
</dbReference>
<reference evidence="1 2" key="1">
    <citation type="submission" date="2024-02" db="EMBL/GenBank/DDBJ databases">
        <title>First report Erwinia aphidicola in onion in Chile.</title>
        <authorList>
            <person name="Valenzuela M."/>
            <person name="Pena M."/>
            <person name="Dutta B."/>
        </authorList>
    </citation>
    <scope>NUCLEOTIDE SEQUENCE [LARGE SCALE GENOMIC DNA]</scope>
    <source>
        <strain evidence="1 2">QCJ3A</strain>
    </source>
</reference>
<gene>
    <name evidence="1" type="ORF">V8N49_22700</name>
</gene>
<protein>
    <recommendedName>
        <fullName evidence="3">DNA-binding NarL/FixJ family response regulator</fullName>
    </recommendedName>
</protein>